<organism evidence="5 6">
    <name type="scientific">Terfezia boudieri ATCC MYA-4762</name>
    <dbReference type="NCBI Taxonomy" id="1051890"/>
    <lineage>
        <taxon>Eukaryota</taxon>
        <taxon>Fungi</taxon>
        <taxon>Dikarya</taxon>
        <taxon>Ascomycota</taxon>
        <taxon>Pezizomycotina</taxon>
        <taxon>Pezizomycetes</taxon>
        <taxon>Pezizales</taxon>
        <taxon>Pezizaceae</taxon>
        <taxon>Terfezia</taxon>
    </lineage>
</organism>
<keyword evidence="6" id="KW-1185">Reference proteome</keyword>
<keyword evidence="3" id="KW-0067">ATP-binding</keyword>
<dbReference type="OrthoDB" id="3244999at2759"/>
<dbReference type="InterPro" id="IPR050117">
    <property type="entry name" value="MAPK"/>
</dbReference>
<dbReference type="EMBL" id="ML121565">
    <property type="protein sequence ID" value="RPB20974.1"/>
    <property type="molecule type" value="Genomic_DNA"/>
</dbReference>
<dbReference type="Proteomes" id="UP000267821">
    <property type="component" value="Unassembled WGS sequence"/>
</dbReference>
<evidence type="ECO:0000256" key="1">
    <source>
        <dbReference type="ARBA" id="ARBA00022527"/>
    </source>
</evidence>
<evidence type="ECO:0000256" key="3">
    <source>
        <dbReference type="ARBA" id="ARBA00022840"/>
    </source>
</evidence>
<dbReference type="Pfam" id="PF00069">
    <property type="entry name" value="Pkinase"/>
    <property type="match status" value="1"/>
</dbReference>
<evidence type="ECO:0000313" key="5">
    <source>
        <dbReference type="EMBL" id="RPB20974.1"/>
    </source>
</evidence>
<keyword evidence="2" id="KW-0547">Nucleotide-binding</keyword>
<keyword evidence="5" id="KW-0808">Transferase</keyword>
<proteinExistence type="predicted"/>
<evidence type="ECO:0000313" key="6">
    <source>
        <dbReference type="Proteomes" id="UP000267821"/>
    </source>
</evidence>
<accession>A0A3N4LDK9</accession>
<dbReference type="InterPro" id="IPR011009">
    <property type="entry name" value="Kinase-like_dom_sf"/>
</dbReference>
<dbReference type="InParanoid" id="A0A3N4LDK9"/>
<evidence type="ECO:0000259" key="4">
    <source>
        <dbReference type="PROSITE" id="PS50011"/>
    </source>
</evidence>
<dbReference type="Gene3D" id="1.10.510.10">
    <property type="entry name" value="Transferase(Phosphotransferase) domain 1"/>
    <property type="match status" value="1"/>
</dbReference>
<feature type="domain" description="Protein kinase" evidence="4">
    <location>
        <begin position="1"/>
        <end position="110"/>
    </location>
</feature>
<dbReference type="GO" id="GO:0005524">
    <property type="term" value="F:ATP binding"/>
    <property type="evidence" value="ECO:0007669"/>
    <property type="project" value="UniProtKB-KW"/>
</dbReference>
<evidence type="ECO:0000256" key="2">
    <source>
        <dbReference type="ARBA" id="ARBA00022741"/>
    </source>
</evidence>
<keyword evidence="1" id="KW-0723">Serine/threonine-protein kinase</keyword>
<dbReference type="AlphaFoldDB" id="A0A3N4LDK9"/>
<dbReference type="InterPro" id="IPR000719">
    <property type="entry name" value="Prot_kinase_dom"/>
</dbReference>
<reference evidence="5 6" key="1">
    <citation type="journal article" date="2018" name="Nat. Ecol. Evol.">
        <title>Pezizomycetes genomes reveal the molecular basis of ectomycorrhizal truffle lifestyle.</title>
        <authorList>
            <person name="Murat C."/>
            <person name="Payen T."/>
            <person name="Noel B."/>
            <person name="Kuo A."/>
            <person name="Morin E."/>
            <person name="Chen J."/>
            <person name="Kohler A."/>
            <person name="Krizsan K."/>
            <person name="Balestrini R."/>
            <person name="Da Silva C."/>
            <person name="Montanini B."/>
            <person name="Hainaut M."/>
            <person name="Levati E."/>
            <person name="Barry K.W."/>
            <person name="Belfiori B."/>
            <person name="Cichocki N."/>
            <person name="Clum A."/>
            <person name="Dockter R.B."/>
            <person name="Fauchery L."/>
            <person name="Guy J."/>
            <person name="Iotti M."/>
            <person name="Le Tacon F."/>
            <person name="Lindquist E.A."/>
            <person name="Lipzen A."/>
            <person name="Malagnac F."/>
            <person name="Mello A."/>
            <person name="Molinier V."/>
            <person name="Miyauchi S."/>
            <person name="Poulain J."/>
            <person name="Riccioni C."/>
            <person name="Rubini A."/>
            <person name="Sitrit Y."/>
            <person name="Splivallo R."/>
            <person name="Traeger S."/>
            <person name="Wang M."/>
            <person name="Zifcakova L."/>
            <person name="Wipf D."/>
            <person name="Zambonelli A."/>
            <person name="Paolocci F."/>
            <person name="Nowrousian M."/>
            <person name="Ottonello S."/>
            <person name="Baldrian P."/>
            <person name="Spatafora J.W."/>
            <person name="Henrissat B."/>
            <person name="Nagy L.G."/>
            <person name="Aury J.M."/>
            <person name="Wincker P."/>
            <person name="Grigoriev I.V."/>
            <person name="Bonfante P."/>
            <person name="Martin F.M."/>
        </authorList>
    </citation>
    <scope>NUCLEOTIDE SEQUENCE [LARGE SCALE GENOMIC DNA]</scope>
    <source>
        <strain evidence="5 6">ATCC MYA-4762</strain>
    </source>
</reference>
<gene>
    <name evidence="5" type="ORF">L211DRAFT_791306</name>
</gene>
<dbReference type="SUPFAM" id="SSF56112">
    <property type="entry name" value="Protein kinase-like (PK-like)"/>
    <property type="match status" value="1"/>
</dbReference>
<dbReference type="PROSITE" id="PS50011">
    <property type="entry name" value="PROTEIN_KINASE_DOM"/>
    <property type="match status" value="1"/>
</dbReference>
<sequence length="110" mass="12700">MTSCVTALWYRAPEVILNPTLYNKALDIWSVGCIFAHLLRGKPLFKGDNQLNQIIHIIRILGTPFKDDMPQFLVKGQLWLRTQLPQPPTPLQDIYPAYDNDTIKLLFHLL</sequence>
<dbReference type="PANTHER" id="PTHR24055">
    <property type="entry name" value="MITOGEN-ACTIVATED PROTEIN KINASE"/>
    <property type="match status" value="1"/>
</dbReference>
<dbReference type="STRING" id="1051890.A0A3N4LDK9"/>
<protein>
    <submittedName>
        <fullName evidence="5">Kinase-like protein</fullName>
    </submittedName>
</protein>
<keyword evidence="5" id="KW-0418">Kinase</keyword>
<dbReference type="GO" id="GO:0004674">
    <property type="term" value="F:protein serine/threonine kinase activity"/>
    <property type="evidence" value="ECO:0007669"/>
    <property type="project" value="UniProtKB-KW"/>
</dbReference>
<name>A0A3N4LDK9_9PEZI</name>